<dbReference type="EMBL" id="OL678043">
    <property type="protein sequence ID" value="UZZ44293.1"/>
    <property type="molecule type" value="Genomic_DNA"/>
</dbReference>
<sequence length="174" mass="20291">MLMKILLMINLINFTFFIMSNPLTISINIFSQTILIALTMGLMMNSFWFSYILFMILVGGLMIILIYMCSISANNLFMMKFNLLILFTIMVLIINITPSLTNNMTSPNWISNFNKYMTLNNQMMNLNNNSIKLNKLFNNKSFMITLLVINLLFILMIISSKMTYWIKGPLRKMN</sequence>
<feature type="transmembrane region" description="Helical" evidence="1">
    <location>
        <begin position="81"/>
        <end position="100"/>
    </location>
</feature>
<feature type="transmembrane region" description="Helical" evidence="1">
    <location>
        <begin position="142"/>
        <end position="166"/>
    </location>
</feature>
<reference evidence="2" key="2">
    <citation type="journal article" date="2022" name="Syst. Entomol.">
        <title>Massive gene rearrangements of mitochondrial genomes and implications for the phylogeny of Trichoptera (Insecta).</title>
        <authorList>
            <person name="Ge X."/>
            <person name="Peng L."/>
            <person name="Vogler A.P."/>
            <person name="Morse J.C."/>
            <person name="Yang L."/>
            <person name="Sun C."/>
            <person name="Wang B."/>
        </authorList>
    </citation>
    <scope>NUCLEOTIDE SEQUENCE</scope>
</reference>
<keyword evidence="1" id="KW-0472">Membrane</keyword>
<name>A0A9E8LP91_9NEOP</name>
<keyword evidence="1" id="KW-1133">Transmembrane helix</keyword>
<evidence type="ECO:0000256" key="1">
    <source>
        <dbReference type="SAM" id="Phobius"/>
    </source>
</evidence>
<proteinExistence type="predicted"/>
<dbReference type="CTD" id="4541"/>
<dbReference type="AlphaFoldDB" id="A0A9E8LP91"/>
<dbReference type="GeneID" id="77426416"/>
<dbReference type="RefSeq" id="YP_010586492.1">
    <property type="nucleotide sequence ID" value="NC_069279.1"/>
</dbReference>
<keyword evidence="2" id="KW-0496">Mitochondrion</keyword>
<feature type="transmembrane region" description="Helical" evidence="1">
    <location>
        <begin position="48"/>
        <end position="69"/>
    </location>
</feature>
<reference evidence="2" key="1">
    <citation type="submission" date="2021-11" db="EMBL/GenBank/DDBJ databases">
        <authorList>
            <person name="Ge X.-Y."/>
            <person name="Peng L."/>
            <person name="Sun C.-H."/>
            <person name="Wang B.-X."/>
        </authorList>
    </citation>
    <scope>NUCLEOTIDE SEQUENCE</scope>
</reference>
<feature type="transmembrane region" description="Helical" evidence="1">
    <location>
        <begin position="12"/>
        <end position="42"/>
    </location>
</feature>
<organism evidence="2">
    <name type="scientific">Pseudoneureclipsis sibuyana</name>
    <dbReference type="NCBI Taxonomy" id="2904893"/>
    <lineage>
        <taxon>Eukaryota</taxon>
        <taxon>Metazoa</taxon>
        <taxon>Ecdysozoa</taxon>
        <taxon>Arthropoda</taxon>
        <taxon>Hexapoda</taxon>
        <taxon>Insecta</taxon>
        <taxon>Pterygota</taxon>
        <taxon>Neoptera</taxon>
        <taxon>Endopterygota</taxon>
        <taxon>Trichoptera</taxon>
        <taxon>Annulipalpia</taxon>
        <taxon>Psychomyioidea</taxon>
        <taxon>Polycentropodidae</taxon>
        <taxon>Pseudoneurclipsinae</taxon>
        <taxon>Pseudoneureclipsis</taxon>
    </lineage>
</organism>
<accession>A0A9E8LP91</accession>
<evidence type="ECO:0000313" key="2">
    <source>
        <dbReference type="EMBL" id="UZZ44293.1"/>
    </source>
</evidence>
<keyword evidence="1" id="KW-0812">Transmembrane</keyword>
<geneLocation type="mitochondrion" evidence="2"/>
<protein>
    <submittedName>
        <fullName evidence="2">NADH dehydrogenase subunit 6</fullName>
    </submittedName>
</protein>
<gene>
    <name evidence="2" type="primary">ND6</name>
</gene>